<evidence type="ECO:0000313" key="3">
    <source>
        <dbReference type="EMBL" id="PNF33908.1"/>
    </source>
</evidence>
<dbReference type="Gene3D" id="1.20.1270.280">
    <property type="match status" value="1"/>
</dbReference>
<dbReference type="PANTHER" id="PTHR22878:SF70">
    <property type="entry name" value="DYNEIN HEAVY CHAIN 2, AXONEMAL"/>
    <property type="match status" value="1"/>
</dbReference>
<dbReference type="GO" id="GO:0051959">
    <property type="term" value="F:dynein light intermediate chain binding"/>
    <property type="evidence" value="ECO:0007669"/>
    <property type="project" value="InterPro"/>
</dbReference>
<reference evidence="3 4" key="1">
    <citation type="submission" date="2017-12" db="EMBL/GenBank/DDBJ databases">
        <title>Hemimetabolous genomes reveal molecular basis of termite eusociality.</title>
        <authorList>
            <person name="Harrison M.C."/>
            <person name="Jongepier E."/>
            <person name="Robertson H.M."/>
            <person name="Arning N."/>
            <person name="Bitard-Feildel T."/>
            <person name="Chao H."/>
            <person name="Childers C.P."/>
            <person name="Dinh H."/>
            <person name="Doddapaneni H."/>
            <person name="Dugan S."/>
            <person name="Gowin J."/>
            <person name="Greiner C."/>
            <person name="Han Y."/>
            <person name="Hu H."/>
            <person name="Hughes D.S.T."/>
            <person name="Huylmans A.-K."/>
            <person name="Kemena C."/>
            <person name="Kremer L.P.M."/>
            <person name="Lee S.L."/>
            <person name="Lopez-Ezquerra A."/>
            <person name="Mallet L."/>
            <person name="Monroy-Kuhn J.M."/>
            <person name="Moser A."/>
            <person name="Murali S.C."/>
            <person name="Muzny D.M."/>
            <person name="Otani S."/>
            <person name="Piulachs M.-D."/>
            <person name="Poelchau M."/>
            <person name="Qu J."/>
            <person name="Schaub F."/>
            <person name="Wada-Katsumata A."/>
            <person name="Worley K.C."/>
            <person name="Xie Q."/>
            <person name="Ylla G."/>
            <person name="Poulsen M."/>
            <person name="Gibbs R.A."/>
            <person name="Schal C."/>
            <person name="Richards S."/>
            <person name="Belles X."/>
            <person name="Korb J."/>
            <person name="Bornberg-Bauer E."/>
        </authorList>
    </citation>
    <scope>NUCLEOTIDE SEQUENCE [LARGE SCALE GENOMIC DNA]</scope>
    <source>
        <tissue evidence="3">Whole body</tissue>
    </source>
</reference>
<dbReference type="EMBL" id="NEVH01009071">
    <property type="protein sequence ID" value="PNF33908.1"/>
    <property type="molecule type" value="Genomic_DNA"/>
</dbReference>
<evidence type="ECO:0000259" key="2">
    <source>
        <dbReference type="Pfam" id="PF18199"/>
    </source>
</evidence>
<keyword evidence="4" id="KW-1185">Reference proteome</keyword>
<sequence length="240" mass="27692">QGIQYEALRYLTGECNYGGRVTDEWDRRTLNTILAKFYCTDIVEKDVYYLSPSDVYYVPRGKEHDLFLNYTCTLPFITHPEVFGMHENADIRKDQQEAEQLFNSMLLTQDALSADSFEKFSDEVVLEVSADILQKLPKNYDLDVALEKYPMLYNQSMNNVLVQEMGRFNVLLTCIRNSLINVQKAIKGLMVMPLELEEVVTSILTGKTPSVWMKQSYPSLKPLGSYISDFLARLDFFQVL</sequence>
<protein>
    <recommendedName>
        <fullName evidence="5">Dynein heavy chain C-terminal domain-containing protein</fullName>
    </recommendedName>
</protein>
<dbReference type="GO" id="GO:0045505">
    <property type="term" value="F:dynein intermediate chain binding"/>
    <property type="evidence" value="ECO:0007669"/>
    <property type="project" value="InterPro"/>
</dbReference>
<name>A0A2J7QZ98_9NEOP</name>
<dbReference type="FunFam" id="1.20.1270.280:FF:000001">
    <property type="entry name" value="dynein heavy chain 7, axonemal"/>
    <property type="match status" value="1"/>
</dbReference>
<accession>A0A2J7QZ98</accession>
<dbReference type="InterPro" id="IPR026983">
    <property type="entry name" value="DHC"/>
</dbReference>
<proteinExistence type="predicted"/>
<dbReference type="InterPro" id="IPR041228">
    <property type="entry name" value="Dynein_C"/>
</dbReference>
<comment type="caution">
    <text evidence="3">The sequence shown here is derived from an EMBL/GenBank/DDBJ whole genome shotgun (WGS) entry which is preliminary data.</text>
</comment>
<dbReference type="Pfam" id="PF18199">
    <property type="entry name" value="Dynein_C"/>
    <property type="match status" value="1"/>
</dbReference>
<dbReference type="Proteomes" id="UP000235965">
    <property type="component" value="Unassembled WGS sequence"/>
</dbReference>
<dbReference type="Gene3D" id="1.10.8.720">
    <property type="entry name" value="Region D6 of dynein motor"/>
    <property type="match status" value="1"/>
</dbReference>
<dbReference type="GO" id="GO:0030286">
    <property type="term" value="C:dynein complex"/>
    <property type="evidence" value="ECO:0007669"/>
    <property type="project" value="InterPro"/>
</dbReference>
<dbReference type="PANTHER" id="PTHR22878">
    <property type="entry name" value="DYNEIN HEAVY CHAIN 6, AXONEMAL-LIKE-RELATED"/>
    <property type="match status" value="1"/>
</dbReference>
<evidence type="ECO:0008006" key="5">
    <source>
        <dbReference type="Google" id="ProtNLM"/>
    </source>
</evidence>
<dbReference type="InParanoid" id="A0A2J7QZ98"/>
<gene>
    <name evidence="3" type="ORF">B7P43_G06491</name>
</gene>
<dbReference type="AlphaFoldDB" id="A0A2J7QZ98"/>
<dbReference type="Pfam" id="PF18198">
    <property type="entry name" value="AAA_lid_11"/>
    <property type="match status" value="1"/>
</dbReference>
<evidence type="ECO:0000313" key="4">
    <source>
        <dbReference type="Proteomes" id="UP000235965"/>
    </source>
</evidence>
<dbReference type="InterPro" id="IPR042219">
    <property type="entry name" value="AAA_lid_11_sf"/>
</dbReference>
<evidence type="ECO:0000259" key="1">
    <source>
        <dbReference type="Pfam" id="PF18198"/>
    </source>
</evidence>
<feature type="domain" description="Dynein heavy chain C-terminal" evidence="2">
    <location>
        <begin position="95"/>
        <end position="238"/>
    </location>
</feature>
<dbReference type="STRING" id="105785.A0A2J7QZ98"/>
<dbReference type="GO" id="GO:0007018">
    <property type="term" value="P:microtubule-based movement"/>
    <property type="evidence" value="ECO:0007669"/>
    <property type="project" value="InterPro"/>
</dbReference>
<dbReference type="InterPro" id="IPR041658">
    <property type="entry name" value="AAA_lid_11"/>
</dbReference>
<feature type="domain" description="Dynein heavy chain AAA lid" evidence="1">
    <location>
        <begin position="3"/>
        <end position="89"/>
    </location>
</feature>
<feature type="non-terminal residue" evidence="3">
    <location>
        <position position="1"/>
    </location>
</feature>
<dbReference type="OrthoDB" id="447173at2759"/>
<organism evidence="3 4">
    <name type="scientific">Cryptotermes secundus</name>
    <dbReference type="NCBI Taxonomy" id="105785"/>
    <lineage>
        <taxon>Eukaryota</taxon>
        <taxon>Metazoa</taxon>
        <taxon>Ecdysozoa</taxon>
        <taxon>Arthropoda</taxon>
        <taxon>Hexapoda</taxon>
        <taxon>Insecta</taxon>
        <taxon>Pterygota</taxon>
        <taxon>Neoptera</taxon>
        <taxon>Polyneoptera</taxon>
        <taxon>Dictyoptera</taxon>
        <taxon>Blattodea</taxon>
        <taxon>Blattoidea</taxon>
        <taxon>Termitoidae</taxon>
        <taxon>Kalotermitidae</taxon>
        <taxon>Cryptotermitinae</taxon>
        <taxon>Cryptotermes</taxon>
    </lineage>
</organism>